<evidence type="ECO:0000313" key="2">
    <source>
        <dbReference type="Proteomes" id="UP000217199"/>
    </source>
</evidence>
<sequence>MDVTIRCNVREYAQPVVQERSEMAGKKEDAVPWMVLKVGSSLLSVMHWAISVSPFDISHNLGGNISEFITLETFSR</sequence>
<dbReference type="AlphaFoldDB" id="A0A286UAF8"/>
<gene>
    <name evidence="1" type="ORF">PNOK_0817700</name>
</gene>
<proteinExistence type="predicted"/>
<keyword evidence="2" id="KW-1185">Reference proteome</keyword>
<protein>
    <submittedName>
        <fullName evidence="1">Uncharacterized protein</fullName>
    </submittedName>
</protein>
<dbReference type="EMBL" id="NBII01000008">
    <property type="protein sequence ID" value="PAV16557.1"/>
    <property type="molecule type" value="Genomic_DNA"/>
</dbReference>
<comment type="caution">
    <text evidence="1">The sequence shown here is derived from an EMBL/GenBank/DDBJ whole genome shotgun (WGS) entry which is preliminary data.</text>
</comment>
<name>A0A286UAF8_9AGAM</name>
<reference evidence="1 2" key="1">
    <citation type="journal article" date="2017" name="Mol. Ecol.">
        <title>Comparative and population genomic landscape of Phellinus noxius: A hypervariable fungus causing root rot in trees.</title>
        <authorList>
            <person name="Chung C.L."/>
            <person name="Lee T.J."/>
            <person name="Akiba M."/>
            <person name="Lee H.H."/>
            <person name="Kuo T.H."/>
            <person name="Liu D."/>
            <person name="Ke H.M."/>
            <person name="Yokoi T."/>
            <person name="Roa M.B."/>
            <person name="Lu M.J."/>
            <person name="Chang Y.Y."/>
            <person name="Ann P.J."/>
            <person name="Tsai J.N."/>
            <person name="Chen C.Y."/>
            <person name="Tzean S.S."/>
            <person name="Ota Y."/>
            <person name="Hattori T."/>
            <person name="Sahashi N."/>
            <person name="Liou R.F."/>
            <person name="Kikuchi T."/>
            <person name="Tsai I.J."/>
        </authorList>
    </citation>
    <scope>NUCLEOTIDE SEQUENCE [LARGE SCALE GENOMIC DNA]</scope>
    <source>
        <strain evidence="1 2">FFPRI411160</strain>
    </source>
</reference>
<dbReference type="Proteomes" id="UP000217199">
    <property type="component" value="Unassembled WGS sequence"/>
</dbReference>
<organism evidence="1 2">
    <name type="scientific">Pyrrhoderma noxium</name>
    <dbReference type="NCBI Taxonomy" id="2282107"/>
    <lineage>
        <taxon>Eukaryota</taxon>
        <taxon>Fungi</taxon>
        <taxon>Dikarya</taxon>
        <taxon>Basidiomycota</taxon>
        <taxon>Agaricomycotina</taxon>
        <taxon>Agaricomycetes</taxon>
        <taxon>Hymenochaetales</taxon>
        <taxon>Hymenochaetaceae</taxon>
        <taxon>Pyrrhoderma</taxon>
    </lineage>
</organism>
<accession>A0A286UAF8</accession>
<evidence type="ECO:0000313" key="1">
    <source>
        <dbReference type="EMBL" id="PAV16557.1"/>
    </source>
</evidence>
<dbReference type="InParanoid" id="A0A286UAF8"/>